<feature type="domain" description="SusE outer membrane protein" evidence="1">
    <location>
        <begin position="24"/>
        <end position="125"/>
    </location>
</feature>
<name>A0A4V1KR14_9FLAO</name>
<dbReference type="PROSITE" id="PS51257">
    <property type="entry name" value="PROKAR_LIPOPROTEIN"/>
    <property type="match status" value="1"/>
</dbReference>
<evidence type="ECO:0000313" key="3">
    <source>
        <dbReference type="Proteomes" id="UP000289238"/>
    </source>
</evidence>
<dbReference type="OrthoDB" id="975117at2"/>
<dbReference type="AlphaFoldDB" id="A0A4V1KR14"/>
<reference evidence="2 3" key="1">
    <citation type="submission" date="2018-07" db="EMBL/GenBank/DDBJ databases">
        <title>Leeuwenhoekiella genomics.</title>
        <authorList>
            <person name="Tahon G."/>
            <person name="Willems A."/>
        </authorList>
    </citation>
    <scope>NUCLEOTIDE SEQUENCE [LARGE SCALE GENOMIC DNA]</scope>
    <source>
        <strain evidence="2 3">LMG 22550</strain>
    </source>
</reference>
<gene>
    <name evidence="2" type="ORF">DSM00_935</name>
</gene>
<dbReference type="Proteomes" id="UP000289238">
    <property type="component" value="Unassembled WGS sequence"/>
</dbReference>
<dbReference type="Pfam" id="PF14292">
    <property type="entry name" value="SusE"/>
    <property type="match status" value="2"/>
</dbReference>
<sequence length="482" mass="52080">MNTLLKKSLFSLFALATLIGCDNTEDLILEEGQSSFEINSTNFSNLVLNASYPENAAFTISWNEELDAASTYKVVMATDESFTNEIALGTSEDTNFTISVSNLNALLLDAGAEPYKAFPVYVRINSESQSTEALSYTITPYAVAAPVITNPAADFSIVLDGETPDATALEMMWTDFSTEGTAVSVVYSIELAVAETNFEEVQTIGQVTDLNAFTLSNSQLNALALSLGADEESSIELETRIRATITSDTGVNERLALPVAFSVTTYSTAVTNLFLVGSATAANWVNNNNNAPIIRDPNNKNVYSYTAKFNGGGDFAFKLLETPGQWQPQWGVTNNTFVSNETLGQEPGVLSVPTTGYYKLDVNTKTGVYSIAPYDASAATVYPAMGYIGSSRTGGDDGWSDPDSNLTQSTFDPHIWYAKNVKLFNGEFKFRANDSWDVNWGATTAISGYGVLNSSSNIPVTAGTYDIWFNDLTAGYIFIPVE</sequence>
<dbReference type="Gene3D" id="2.60.40.3620">
    <property type="match status" value="2"/>
</dbReference>
<organism evidence="2 3">
    <name type="scientific">Leeuwenhoekiella aequorea</name>
    <dbReference type="NCBI Taxonomy" id="283736"/>
    <lineage>
        <taxon>Bacteria</taxon>
        <taxon>Pseudomonadati</taxon>
        <taxon>Bacteroidota</taxon>
        <taxon>Flavobacteriia</taxon>
        <taxon>Flavobacteriales</taxon>
        <taxon>Flavobacteriaceae</taxon>
        <taxon>Leeuwenhoekiella</taxon>
    </lineage>
</organism>
<comment type="caution">
    <text evidence="2">The sequence shown here is derived from an EMBL/GenBank/DDBJ whole genome shotgun (WGS) entry which is preliminary data.</text>
</comment>
<dbReference type="RefSeq" id="WP_128756861.1">
    <property type="nucleotide sequence ID" value="NZ_QOVM01000002.1"/>
</dbReference>
<accession>A0A4V1KR14</accession>
<evidence type="ECO:0000313" key="2">
    <source>
        <dbReference type="EMBL" id="RXG23322.1"/>
    </source>
</evidence>
<feature type="domain" description="SusE outer membrane protein" evidence="1">
    <location>
        <begin position="145"/>
        <end position="241"/>
    </location>
</feature>
<evidence type="ECO:0000259" key="1">
    <source>
        <dbReference type="Pfam" id="PF14292"/>
    </source>
</evidence>
<protein>
    <submittedName>
        <fullName evidence="2">SusE-like outer membrane protein</fullName>
    </submittedName>
</protein>
<keyword evidence="3" id="KW-1185">Reference proteome</keyword>
<dbReference type="GO" id="GO:0019867">
    <property type="term" value="C:outer membrane"/>
    <property type="evidence" value="ECO:0007669"/>
    <property type="project" value="InterPro"/>
</dbReference>
<proteinExistence type="predicted"/>
<dbReference type="InterPro" id="IPR025970">
    <property type="entry name" value="SusE"/>
</dbReference>
<dbReference type="EMBL" id="QOVM01000002">
    <property type="protein sequence ID" value="RXG23322.1"/>
    <property type="molecule type" value="Genomic_DNA"/>
</dbReference>
<dbReference type="GO" id="GO:2001070">
    <property type="term" value="F:starch binding"/>
    <property type="evidence" value="ECO:0007669"/>
    <property type="project" value="InterPro"/>
</dbReference>